<dbReference type="InterPro" id="IPR022790">
    <property type="entry name" value="GH26_dom"/>
</dbReference>
<dbReference type="InterPro" id="IPR003961">
    <property type="entry name" value="FN3_dom"/>
</dbReference>
<keyword evidence="3 4" id="KW-0326">Glycosidase</keyword>
<evidence type="ECO:0000256" key="5">
    <source>
        <dbReference type="SAM" id="MobiDB-lite"/>
    </source>
</evidence>
<feature type="active site" description="Proton donor" evidence="4">
    <location>
        <position position="929"/>
    </location>
</feature>
<feature type="domain" description="Fibronectin type-III" evidence="7">
    <location>
        <begin position="149"/>
        <end position="233"/>
    </location>
</feature>
<dbReference type="Gene3D" id="3.20.20.80">
    <property type="entry name" value="Glycosidases"/>
    <property type="match status" value="2"/>
</dbReference>
<feature type="domain" description="Fibronectin type-III" evidence="7">
    <location>
        <begin position="696"/>
        <end position="782"/>
    </location>
</feature>
<dbReference type="InterPro" id="IPR050991">
    <property type="entry name" value="ECM_Regulatory_Proteins"/>
</dbReference>
<name>A0A7X9XBR6_9BACT</name>
<evidence type="ECO:0000256" key="2">
    <source>
        <dbReference type="ARBA" id="ARBA00022801"/>
    </source>
</evidence>
<dbReference type="PANTHER" id="PTHR46708">
    <property type="entry name" value="TENASCIN"/>
    <property type="match status" value="1"/>
</dbReference>
<evidence type="ECO:0000259" key="8">
    <source>
        <dbReference type="PROSITE" id="PS51764"/>
    </source>
</evidence>
<dbReference type="Pfam" id="PF18962">
    <property type="entry name" value="Por_Secre_tail"/>
    <property type="match status" value="1"/>
</dbReference>
<dbReference type="PANTHER" id="PTHR46708:SF11">
    <property type="entry name" value="RECEPTOR-TYPE TYROSINE-PROTEIN PHOSPHATASE ETA-LIKE"/>
    <property type="match status" value="1"/>
</dbReference>
<sequence length="1292" mass="142458">MKRLTLLFFTTLVVLGAYAQNCPPSHPYEACGRCWESASQAQSGGCNETNEPDNPPAAPSNLVSASVTTTSVSIQWNDNSSDEEGFEIYRNNSLVATVGANVTSYTSQNLSSSTTYSFEVLAYNGSLKSSKSNTLQVTTEEEQSTAPAAPSNLVSTSVTTTSVGLQWNDNSSDEEGFEIYRNNSLVATVGANVTSYNNQNLSSNTTYTFEVLAYSGSLKSSRSNALQATTEKDDIPVDELGNVSLSSRDEGNGWVVEWNSVTNATAYSLNITTKDGNTTLSNDNIVVTGLSYSENNPTEDITYVYTLTASNATATKQSNPVQKIRSSCNGGTADEQGKVSGKFTPKNGKILMFLGQDNNSIDEYVNTGQFPAIGGFTNYTNIYDFAGLENINNYGSGDMCIQCGIDKYPSAAVAIGLYMVEDNDGKGEDHPNGLTDVVNGVYDASIDKFANFAKANPTTPFFLRIGYEFDGTWNFYDPTKYINAYRYLVDRLNAQGVENVAYVWQSAAYGFTYNSNPIDAWYPGDEYVDYIGLSFFFYDEGFNGPNLQFLLDMARNKQKPVMMAEVSAQYYDFDENTFTTYDNPGLKTPMTGEAMWNQYFEDQLKPFIEGNEDVIRAISYINADWQSQEQWMWPDAGNGYWGDTRVQQNPYIAQQWNSWITSGQFQNGDANLYQILTTGDCGTTTPPPVEGVLPGIPQNIAASSNSSSSINVSWSSASDAESYVVKYSVASGNYTDSVTTTSTQTTINNLEAETNYYVNVYAINAEGSGDLGTETSATTQAVPVQGDKIEGKFTPKNGKTMLAIGQDLAAMSGYREGNMPEPAAAVAYVSFFMLTQDNYGINYGATGMDNDGNFTDVDTDWGSGPLNASSTALGWDQSALIMAMSITENWNLNGLQGIANGQYEQHIDKLALFCNTFPDKKIYLRIGYEFDGRWNSQETAGGNYPAGYHKQEEYKAAWRHIVDGMNARGVNNVAYVWQSSTSPVDDVLDGYFGYDGNLAAAREDISGWYPGDEYVDWCGISWFISPTEASNYFGFDDVPNLPNQDDLADEMLAFAREHNKPVMIAEATPQGYDLEISEYDPTPSMISRAATGYTYEGAKTLFTEGLSAAEEQFAPGTWFGNYDAQEAWDRWFTPFLDYIHANDDVIRSVTYINANWNTQAKWASPYAEGYWGDTRIEANPAIKALWLEETNSDFWLLGSPSISSELFDDASNAREVSLKEELENIEVVLYPNPVHHTLRIKGMKEVPTMQLYSSQGVLMKEQKGYSIDVSQMTSGLYILKINNELMKKVIIE</sequence>
<feature type="chain" id="PRO_5030779555" evidence="6">
    <location>
        <begin position="20"/>
        <end position="1292"/>
    </location>
</feature>
<evidence type="ECO:0000313" key="9">
    <source>
        <dbReference type="EMBL" id="NME70889.1"/>
    </source>
</evidence>
<dbReference type="SUPFAM" id="SSF49265">
    <property type="entry name" value="Fibronectin type III"/>
    <property type="match status" value="2"/>
</dbReference>
<dbReference type="InterPro" id="IPR036116">
    <property type="entry name" value="FN3_sf"/>
</dbReference>
<feature type="domain" description="Fibronectin type-III" evidence="7">
    <location>
        <begin position="58"/>
        <end position="142"/>
    </location>
</feature>
<gene>
    <name evidence="9" type="ORF">HHU12_23140</name>
</gene>
<accession>A0A7X9XBR6</accession>
<dbReference type="EMBL" id="JABANE010000077">
    <property type="protein sequence ID" value="NME70889.1"/>
    <property type="molecule type" value="Genomic_DNA"/>
</dbReference>
<dbReference type="Pfam" id="PF02156">
    <property type="entry name" value="Glyco_hydro_26"/>
    <property type="match status" value="2"/>
</dbReference>
<dbReference type="Proteomes" id="UP000576082">
    <property type="component" value="Unassembled WGS sequence"/>
</dbReference>
<keyword evidence="10" id="KW-1185">Reference proteome</keyword>
<dbReference type="InterPro" id="IPR013783">
    <property type="entry name" value="Ig-like_fold"/>
</dbReference>
<feature type="active site" description="Proton donor" evidence="4">
    <location>
        <position position="468"/>
    </location>
</feature>
<dbReference type="GO" id="GO:0004553">
    <property type="term" value="F:hydrolase activity, hydrolyzing O-glycosyl compounds"/>
    <property type="evidence" value="ECO:0007669"/>
    <property type="project" value="InterPro"/>
</dbReference>
<proteinExistence type="inferred from homology"/>
<protein>
    <submittedName>
        <fullName evidence="9">T9SS type A sorting domain-containing protein</fullName>
    </submittedName>
</protein>
<evidence type="ECO:0000256" key="1">
    <source>
        <dbReference type="ARBA" id="ARBA00022737"/>
    </source>
</evidence>
<dbReference type="PROSITE" id="PS51764">
    <property type="entry name" value="GH26"/>
    <property type="match status" value="2"/>
</dbReference>
<evidence type="ECO:0000256" key="4">
    <source>
        <dbReference type="PROSITE-ProRule" id="PRU01100"/>
    </source>
</evidence>
<feature type="domain" description="GH26" evidence="8">
    <location>
        <begin position="784"/>
        <end position="1155"/>
    </location>
</feature>
<feature type="signal peptide" evidence="6">
    <location>
        <begin position="1"/>
        <end position="19"/>
    </location>
</feature>
<dbReference type="SUPFAM" id="SSF51445">
    <property type="entry name" value="(Trans)glycosidases"/>
    <property type="match status" value="2"/>
</dbReference>
<dbReference type="Pfam" id="PF00041">
    <property type="entry name" value="fn3"/>
    <property type="match status" value="3"/>
</dbReference>
<organism evidence="9 10">
    <name type="scientific">Flammeovirga aprica JL-4</name>
    <dbReference type="NCBI Taxonomy" id="694437"/>
    <lineage>
        <taxon>Bacteria</taxon>
        <taxon>Pseudomonadati</taxon>
        <taxon>Bacteroidota</taxon>
        <taxon>Cytophagia</taxon>
        <taxon>Cytophagales</taxon>
        <taxon>Flammeovirgaceae</taxon>
        <taxon>Flammeovirga</taxon>
    </lineage>
</organism>
<evidence type="ECO:0000313" key="10">
    <source>
        <dbReference type="Proteomes" id="UP000576082"/>
    </source>
</evidence>
<dbReference type="CDD" id="cd00063">
    <property type="entry name" value="FN3"/>
    <property type="match status" value="3"/>
</dbReference>
<keyword evidence="1" id="KW-0677">Repeat</keyword>
<keyword evidence="2 4" id="KW-0378">Hydrolase</keyword>
<feature type="region of interest" description="Disordered" evidence="5">
    <location>
        <begin position="131"/>
        <end position="155"/>
    </location>
</feature>
<feature type="domain" description="GH26" evidence="8">
    <location>
        <begin position="307"/>
        <end position="624"/>
    </location>
</feature>
<feature type="region of interest" description="Disordered" evidence="5">
    <location>
        <begin position="42"/>
        <end position="63"/>
    </location>
</feature>
<dbReference type="InterPro" id="IPR017853">
    <property type="entry name" value="GH"/>
</dbReference>
<dbReference type="Gene3D" id="2.60.40.10">
    <property type="entry name" value="Immunoglobulins"/>
    <property type="match status" value="4"/>
</dbReference>
<comment type="caution">
    <text evidence="9">The sequence shown here is derived from an EMBL/GenBank/DDBJ whole genome shotgun (WGS) entry which is preliminary data.</text>
</comment>
<keyword evidence="6" id="KW-0732">Signal</keyword>
<dbReference type="SMART" id="SM00060">
    <property type="entry name" value="FN3"/>
    <property type="match status" value="3"/>
</dbReference>
<feature type="active site" description="Nucleophile" evidence="4">
    <location>
        <position position="1066"/>
    </location>
</feature>
<dbReference type="PROSITE" id="PS50853">
    <property type="entry name" value="FN3"/>
    <property type="match status" value="3"/>
</dbReference>
<evidence type="ECO:0000259" key="7">
    <source>
        <dbReference type="PROSITE" id="PS50853"/>
    </source>
</evidence>
<comment type="similarity">
    <text evidence="4">Belongs to the glycosyl hydrolase 26 family.</text>
</comment>
<dbReference type="RefSeq" id="WP_169659117.1">
    <property type="nucleotide sequence ID" value="NZ_JABANE010000077.1"/>
</dbReference>
<dbReference type="InterPro" id="IPR026444">
    <property type="entry name" value="Secre_tail"/>
</dbReference>
<feature type="active site" description="Nucleophile" evidence="4">
    <location>
        <position position="565"/>
    </location>
</feature>
<evidence type="ECO:0000256" key="3">
    <source>
        <dbReference type="ARBA" id="ARBA00023295"/>
    </source>
</evidence>
<dbReference type="NCBIfam" id="TIGR04183">
    <property type="entry name" value="Por_Secre_tail"/>
    <property type="match status" value="1"/>
</dbReference>
<reference evidence="9 10" key="1">
    <citation type="submission" date="2020-04" db="EMBL/GenBank/DDBJ databases">
        <title>Flammeovirga sp. SR4, a novel species isolated from seawater.</title>
        <authorList>
            <person name="Wang X."/>
        </authorList>
    </citation>
    <scope>NUCLEOTIDE SEQUENCE [LARGE SCALE GENOMIC DNA]</scope>
    <source>
        <strain evidence="9 10">ATCC 23126</strain>
    </source>
</reference>
<evidence type="ECO:0000256" key="6">
    <source>
        <dbReference type="SAM" id="SignalP"/>
    </source>
</evidence>